<accession>A0AAV7ARU3</accession>
<name>A0AAV7ARU3_ENGPU</name>
<dbReference type="Proteomes" id="UP000824782">
    <property type="component" value="Unassembled WGS sequence"/>
</dbReference>
<comment type="caution">
    <text evidence="1">The sequence shown here is derived from an EMBL/GenBank/DDBJ whole genome shotgun (WGS) entry which is preliminary data.</text>
</comment>
<gene>
    <name evidence="1" type="ORF">GDO81_016400</name>
</gene>
<dbReference type="EMBL" id="WNYA01000007">
    <property type="protein sequence ID" value="KAG8564279.1"/>
    <property type="molecule type" value="Genomic_DNA"/>
</dbReference>
<evidence type="ECO:0000313" key="1">
    <source>
        <dbReference type="EMBL" id="KAG8564279.1"/>
    </source>
</evidence>
<evidence type="ECO:0000313" key="2">
    <source>
        <dbReference type="Proteomes" id="UP000824782"/>
    </source>
</evidence>
<proteinExistence type="predicted"/>
<dbReference type="AlphaFoldDB" id="A0AAV7ARU3"/>
<keyword evidence="2" id="KW-1185">Reference proteome</keyword>
<organism evidence="1 2">
    <name type="scientific">Engystomops pustulosus</name>
    <name type="common">Tungara frog</name>
    <name type="synonym">Physalaemus pustulosus</name>
    <dbReference type="NCBI Taxonomy" id="76066"/>
    <lineage>
        <taxon>Eukaryota</taxon>
        <taxon>Metazoa</taxon>
        <taxon>Chordata</taxon>
        <taxon>Craniata</taxon>
        <taxon>Vertebrata</taxon>
        <taxon>Euteleostomi</taxon>
        <taxon>Amphibia</taxon>
        <taxon>Batrachia</taxon>
        <taxon>Anura</taxon>
        <taxon>Neobatrachia</taxon>
        <taxon>Hyloidea</taxon>
        <taxon>Leptodactylidae</taxon>
        <taxon>Leiuperinae</taxon>
        <taxon>Engystomops</taxon>
    </lineage>
</organism>
<protein>
    <submittedName>
        <fullName evidence="1">Uncharacterized protein</fullName>
    </submittedName>
</protein>
<sequence length="66" mass="7456">MAAVTCNPERWNQSLPGQHNSNYDVQYPPSCQDPDFSSIISDERDSLIIMSAGWARSCYMTTLLRS</sequence>
<reference evidence="1" key="1">
    <citation type="thesis" date="2020" institute="ProQuest LLC" country="789 East Eisenhower Parkway, Ann Arbor, MI, USA">
        <title>Comparative Genomics and Chromosome Evolution.</title>
        <authorList>
            <person name="Mudd A.B."/>
        </authorList>
    </citation>
    <scope>NUCLEOTIDE SEQUENCE</scope>
    <source>
        <strain evidence="1">237g6f4</strain>
        <tissue evidence="1">Blood</tissue>
    </source>
</reference>